<evidence type="ECO:0000313" key="2">
    <source>
        <dbReference type="Proteomes" id="UP001321249"/>
    </source>
</evidence>
<dbReference type="EMBL" id="WMBE01000006">
    <property type="protein sequence ID" value="MDG0868007.1"/>
    <property type="molecule type" value="Genomic_DNA"/>
</dbReference>
<comment type="caution">
    <text evidence="1">The sequence shown here is derived from an EMBL/GenBank/DDBJ whole genome shotgun (WGS) entry which is preliminary data.</text>
</comment>
<gene>
    <name evidence="1" type="ORF">GKO46_13135</name>
</gene>
<dbReference type="Proteomes" id="UP001321249">
    <property type="component" value="Unassembled WGS sequence"/>
</dbReference>
<reference evidence="1 2" key="1">
    <citation type="submission" date="2019-11" db="EMBL/GenBank/DDBJ databases">
        <authorList>
            <person name="Cho J.-C."/>
        </authorList>
    </citation>
    <scope>NUCLEOTIDE SEQUENCE [LARGE SCALE GENOMIC DNA]</scope>
    <source>
        <strain evidence="1 2">JH702</strain>
    </source>
</reference>
<sequence length="82" mass="9201">MAHPDPVVRRLYAQSAAHSRWAKYDAVAGTKAARAAFERSFLDAADPEGKLSERDRLKRATHLRKAHFAKMAAKSAAVRRKR</sequence>
<evidence type="ECO:0000313" key="1">
    <source>
        <dbReference type="EMBL" id="MDG0868007.1"/>
    </source>
</evidence>
<proteinExistence type="predicted"/>
<protein>
    <submittedName>
        <fullName evidence="1">Uncharacterized protein</fullName>
    </submittedName>
</protein>
<accession>A0ABD4XTP9</accession>
<dbReference type="RefSeq" id="WP_342836017.1">
    <property type="nucleotide sequence ID" value="NZ_WMBE01000006.1"/>
</dbReference>
<organism evidence="1 2">
    <name type="scientific">Candidatus Lucifugimonas marina</name>
    <dbReference type="NCBI Taxonomy" id="3038979"/>
    <lineage>
        <taxon>Bacteria</taxon>
        <taxon>Bacillati</taxon>
        <taxon>Chloroflexota</taxon>
        <taxon>Dehalococcoidia</taxon>
        <taxon>SAR202 cluster</taxon>
        <taxon>Candidatus Lucifugimonadales</taxon>
        <taxon>Candidatus Lucifugimonadaceae</taxon>
        <taxon>Candidatus Lucifugimonas</taxon>
    </lineage>
</organism>
<name>A0ABD4XTP9_9CHLR</name>
<dbReference type="AlphaFoldDB" id="A0ABD4XTP9"/>